<dbReference type="GO" id="GO:0016020">
    <property type="term" value="C:membrane"/>
    <property type="evidence" value="ECO:0007669"/>
    <property type="project" value="UniProtKB-SubCell"/>
</dbReference>
<evidence type="ECO:0000256" key="6">
    <source>
        <dbReference type="ARBA" id="ARBA00022989"/>
    </source>
</evidence>
<proteinExistence type="inferred from homology"/>
<keyword evidence="6 9" id="KW-1133">Transmembrane helix</keyword>
<evidence type="ECO:0000256" key="9">
    <source>
        <dbReference type="RuleBase" id="RU363111"/>
    </source>
</evidence>
<accession>A0AAU9VTE7</accession>
<evidence type="ECO:0000313" key="10">
    <source>
        <dbReference type="EMBL" id="CAH3035186.1"/>
    </source>
</evidence>
<dbReference type="PANTHER" id="PTHR23137:SF6">
    <property type="entry name" value="VESICLE TRANSPORT PROTEIN"/>
    <property type="match status" value="1"/>
</dbReference>
<dbReference type="GO" id="GO:0005737">
    <property type="term" value="C:cytoplasm"/>
    <property type="evidence" value="ECO:0007669"/>
    <property type="project" value="UniProtKB-ARBA"/>
</dbReference>
<evidence type="ECO:0000256" key="5">
    <source>
        <dbReference type="ARBA" id="ARBA00022927"/>
    </source>
</evidence>
<comment type="subcellular location">
    <subcellularLocation>
        <location evidence="2 9">Membrane</location>
        <topology evidence="2 9">Multi-pass membrane protein</topology>
    </subcellularLocation>
</comment>
<dbReference type="AlphaFoldDB" id="A0AAU9VTE7"/>
<reference evidence="10 11" key="1">
    <citation type="submission" date="2022-05" db="EMBL/GenBank/DDBJ databases">
        <authorList>
            <consortium name="Genoscope - CEA"/>
            <person name="William W."/>
        </authorList>
    </citation>
    <scope>NUCLEOTIDE SEQUENCE [LARGE SCALE GENOMIC DNA]</scope>
</reference>
<feature type="transmembrane region" description="Helical" evidence="9">
    <location>
        <begin position="108"/>
        <end position="128"/>
    </location>
</feature>
<evidence type="ECO:0000256" key="4">
    <source>
        <dbReference type="ARBA" id="ARBA00022692"/>
    </source>
</evidence>
<keyword evidence="4 9" id="KW-0812">Transmembrane</keyword>
<evidence type="ECO:0000313" key="11">
    <source>
        <dbReference type="Proteomes" id="UP001159428"/>
    </source>
</evidence>
<sequence>MLGNLSKMAPATLQKIRDTITGKETQDDSLITEISDATTLSWSTRIKGFIICFIIGVSFSFLGMILLWRDVKLFAVFYSLGNVTALASTCFLMGPMKQLRNMFKEKRLIATIVMLTCLILTLCAALWWKNKGLALVFCILQYLAMTWYCLSYIPFARDAVKKCVTSCMA</sequence>
<dbReference type="InterPro" id="IPR007305">
    <property type="entry name" value="Vesicle_transpt_Got1/SFT2"/>
</dbReference>
<feature type="transmembrane region" description="Helical" evidence="9">
    <location>
        <begin position="134"/>
        <end position="153"/>
    </location>
</feature>
<keyword evidence="11" id="KW-1185">Reference proteome</keyword>
<organism evidence="10 11">
    <name type="scientific">Pocillopora meandrina</name>
    <dbReference type="NCBI Taxonomy" id="46732"/>
    <lineage>
        <taxon>Eukaryota</taxon>
        <taxon>Metazoa</taxon>
        <taxon>Cnidaria</taxon>
        <taxon>Anthozoa</taxon>
        <taxon>Hexacorallia</taxon>
        <taxon>Scleractinia</taxon>
        <taxon>Astrocoeniina</taxon>
        <taxon>Pocilloporidae</taxon>
        <taxon>Pocillopora</taxon>
    </lineage>
</organism>
<evidence type="ECO:0000256" key="1">
    <source>
        <dbReference type="ARBA" id="ARBA00003566"/>
    </source>
</evidence>
<evidence type="ECO:0000256" key="2">
    <source>
        <dbReference type="ARBA" id="ARBA00004141"/>
    </source>
</evidence>
<keyword evidence="3 9" id="KW-0813">Transport</keyword>
<dbReference type="Proteomes" id="UP001159428">
    <property type="component" value="Unassembled WGS sequence"/>
</dbReference>
<dbReference type="EMBL" id="CALNXJ010000003">
    <property type="protein sequence ID" value="CAH3035186.1"/>
    <property type="molecule type" value="Genomic_DNA"/>
</dbReference>
<name>A0AAU9VTE7_9CNID</name>
<keyword evidence="5 9" id="KW-0653">Protein transport</keyword>
<comment type="similarity">
    <text evidence="8 9">Belongs to the SFT2 family.</text>
</comment>
<dbReference type="Pfam" id="PF04178">
    <property type="entry name" value="Got1"/>
    <property type="match status" value="1"/>
</dbReference>
<comment type="caution">
    <text evidence="10">The sequence shown here is derived from an EMBL/GenBank/DDBJ whole genome shotgun (WGS) entry which is preliminary data.</text>
</comment>
<dbReference type="GO" id="GO:0016192">
    <property type="term" value="P:vesicle-mediated transport"/>
    <property type="evidence" value="ECO:0007669"/>
    <property type="project" value="InterPro"/>
</dbReference>
<feature type="transmembrane region" description="Helical" evidence="9">
    <location>
        <begin position="48"/>
        <end position="68"/>
    </location>
</feature>
<feature type="transmembrane region" description="Helical" evidence="9">
    <location>
        <begin position="74"/>
        <end position="96"/>
    </location>
</feature>
<dbReference type="InterPro" id="IPR011691">
    <property type="entry name" value="Vesicle_transpt_SFT2"/>
</dbReference>
<dbReference type="GO" id="GO:0012505">
    <property type="term" value="C:endomembrane system"/>
    <property type="evidence" value="ECO:0007669"/>
    <property type="project" value="UniProtKB-ARBA"/>
</dbReference>
<comment type="function">
    <text evidence="1 9">May be involved in fusion of retrograde transport vesicles derived from an endocytic compartment with the Golgi complex.</text>
</comment>
<gene>
    <name evidence="10" type="ORF">PMEA_00016631</name>
</gene>
<keyword evidence="7 9" id="KW-0472">Membrane</keyword>
<dbReference type="PANTHER" id="PTHR23137">
    <property type="entry name" value="VESICLE TRANSPORT PROTEIN-RELATED"/>
    <property type="match status" value="1"/>
</dbReference>
<dbReference type="GO" id="GO:0015031">
    <property type="term" value="P:protein transport"/>
    <property type="evidence" value="ECO:0007669"/>
    <property type="project" value="UniProtKB-KW"/>
</dbReference>
<evidence type="ECO:0000256" key="7">
    <source>
        <dbReference type="ARBA" id="ARBA00023136"/>
    </source>
</evidence>
<protein>
    <recommendedName>
        <fullName evidence="9">Vesicle transport protein</fullName>
    </recommendedName>
</protein>
<evidence type="ECO:0000256" key="3">
    <source>
        <dbReference type="ARBA" id="ARBA00022448"/>
    </source>
</evidence>
<evidence type="ECO:0000256" key="8">
    <source>
        <dbReference type="ARBA" id="ARBA00025800"/>
    </source>
</evidence>